<feature type="region of interest" description="Disordered" evidence="1">
    <location>
        <begin position="1"/>
        <end position="40"/>
    </location>
</feature>
<gene>
    <name evidence="3" type="ORF">G6321_00001615</name>
    <name evidence="2" type="ORF">G6321_52495</name>
</gene>
<feature type="compositionally biased region" description="Polar residues" evidence="1">
    <location>
        <begin position="1"/>
        <end position="13"/>
    </location>
</feature>
<dbReference type="EMBL" id="JACBFH010000004">
    <property type="protein sequence ID" value="NYY96594.1"/>
    <property type="molecule type" value="Genomic_DNA"/>
</dbReference>
<dbReference type="AlphaFoldDB" id="A0A7Z0QL91"/>
<organism evidence="2">
    <name type="scientific">Bradyrhizobium barranii subsp. barranii</name>
    <dbReference type="NCBI Taxonomy" id="2823807"/>
    <lineage>
        <taxon>Bacteria</taxon>
        <taxon>Pseudomonadati</taxon>
        <taxon>Pseudomonadota</taxon>
        <taxon>Alphaproteobacteria</taxon>
        <taxon>Hyphomicrobiales</taxon>
        <taxon>Nitrobacteraceae</taxon>
        <taxon>Bradyrhizobium</taxon>
        <taxon>Bradyrhizobium barranii</taxon>
    </lineage>
</organism>
<reference evidence="2" key="2">
    <citation type="submission" date="2020-06" db="EMBL/GenBank/DDBJ databases">
        <title>Whole Genome Sequence of Bradyrhizobium sp. Strain 323S2.</title>
        <authorList>
            <person name="Bromfield E.S.P."/>
        </authorList>
    </citation>
    <scope>NUCLEOTIDE SEQUENCE [LARGE SCALE GENOMIC DNA]</scope>
    <source>
        <strain evidence="2">323S2</strain>
    </source>
</reference>
<dbReference type="EMBL" id="CP088278">
    <property type="protein sequence ID" value="UGX89504.1"/>
    <property type="molecule type" value="Genomic_DNA"/>
</dbReference>
<reference evidence="3 4" key="3">
    <citation type="journal article" date="2022" name="Int. J. Syst. Evol. Microbiol.">
        <title>Strains of Bradyrhizobium barranii sp. nov. associated with legumes native to Canada are symbionts of soybeans and belong to different subspecies (subsp. barranii subsp. nov. and subsp. apii subsp. nov.) and symbiovars (sv. glycinearum and sv. septentrionale).</title>
        <authorList>
            <person name="Bromfield E.S.P."/>
            <person name="Cloutier S."/>
            <person name="Wasai-Hara S."/>
            <person name="Minamisawa K."/>
        </authorList>
    </citation>
    <scope>NUCLEOTIDE SEQUENCE [LARGE SCALE GENOMIC DNA]</scope>
    <source>
        <strain evidence="4">323S2</strain>
        <plasmid evidence="3 4">pBb323S2a</plasmid>
    </source>
</reference>
<evidence type="ECO:0000256" key="1">
    <source>
        <dbReference type="SAM" id="MobiDB-lite"/>
    </source>
</evidence>
<dbReference type="Proteomes" id="UP000564836">
    <property type="component" value="Plasmid pBb323S2a"/>
</dbReference>
<accession>A0A7Z0QL91</accession>
<proteinExistence type="predicted"/>
<evidence type="ECO:0000313" key="2">
    <source>
        <dbReference type="EMBL" id="NYY96594.1"/>
    </source>
</evidence>
<keyword evidence="3" id="KW-0614">Plasmid</keyword>
<geneLocation type="plasmid" evidence="3 4">
    <name>pBb323S2a</name>
</geneLocation>
<evidence type="ECO:0000313" key="3">
    <source>
        <dbReference type="EMBL" id="UGX89504.1"/>
    </source>
</evidence>
<protein>
    <submittedName>
        <fullName evidence="2">Uncharacterized protein</fullName>
    </submittedName>
</protein>
<dbReference type="RefSeq" id="WP_180672152.1">
    <property type="nucleotide sequence ID" value="NZ_CP088278.1"/>
</dbReference>
<reference evidence="3 4" key="1">
    <citation type="journal article" date="2017" name="Syst. Appl. Microbiol.">
        <title>Soybeans inoculated with root zone soils of Canadian native legumes harbour diverse and novel Bradyrhizobium spp. that possess agricultural potential.</title>
        <authorList>
            <person name="Bromfield E.S.P."/>
            <person name="Cloutier S."/>
            <person name="Tambong J.T."/>
            <person name="Tran Thi T.V."/>
        </authorList>
    </citation>
    <scope>NUCLEOTIDE SEQUENCE [LARGE SCALE GENOMIC DNA]</scope>
    <source>
        <strain evidence="3 4">323S2</strain>
    </source>
</reference>
<name>A0A7Z0QL91_9BRAD</name>
<evidence type="ECO:0000313" key="4">
    <source>
        <dbReference type="Proteomes" id="UP000564836"/>
    </source>
</evidence>
<sequence>MMRSILQSRPTTRASERARRPPPLQFGNPAAMGAADEEPGLNWKRVGERIVATPAAAN</sequence>